<reference evidence="1 2" key="1">
    <citation type="submission" date="2019-03" db="EMBL/GenBank/DDBJ databases">
        <title>Single cell metagenomics reveals metabolic interactions within the superorganism composed of flagellate Streblomastix strix and complex community of Bacteroidetes bacteria on its surface.</title>
        <authorList>
            <person name="Treitli S.C."/>
            <person name="Kolisko M."/>
            <person name="Husnik F."/>
            <person name="Keeling P."/>
            <person name="Hampl V."/>
        </authorList>
    </citation>
    <scope>NUCLEOTIDE SEQUENCE [LARGE SCALE GENOMIC DNA]</scope>
    <source>
        <strain evidence="1">ST1C</strain>
    </source>
</reference>
<accession>A0A5J4TNE3</accession>
<comment type="caution">
    <text evidence="1">The sequence shown here is derived from an EMBL/GenBank/DDBJ whole genome shotgun (WGS) entry which is preliminary data.</text>
</comment>
<dbReference type="Proteomes" id="UP000324800">
    <property type="component" value="Unassembled WGS sequence"/>
</dbReference>
<protein>
    <submittedName>
        <fullName evidence="1">Uncharacterized protein</fullName>
    </submittedName>
</protein>
<sequence length="132" mass="14786">MENVDSPSTLLQGSLAGTGGTLGNGLDQCSESSPHNEHLLCFQLIIEETRDQTLSSTGMRGMTALFARTWVLIKSRECIMTGFFLLFRDNLSETRLNTSLKPCPFKRTLKTNKAYKEILQSELEEEIIEITP</sequence>
<proteinExistence type="predicted"/>
<organism evidence="1 2">
    <name type="scientific">Streblomastix strix</name>
    <dbReference type="NCBI Taxonomy" id="222440"/>
    <lineage>
        <taxon>Eukaryota</taxon>
        <taxon>Metamonada</taxon>
        <taxon>Preaxostyla</taxon>
        <taxon>Oxymonadida</taxon>
        <taxon>Streblomastigidae</taxon>
        <taxon>Streblomastix</taxon>
    </lineage>
</organism>
<gene>
    <name evidence="1" type="ORF">EZS28_045141</name>
</gene>
<evidence type="ECO:0000313" key="2">
    <source>
        <dbReference type="Proteomes" id="UP000324800"/>
    </source>
</evidence>
<dbReference type="AlphaFoldDB" id="A0A5J4TNE3"/>
<dbReference type="EMBL" id="SNRW01028544">
    <property type="protein sequence ID" value="KAA6359333.1"/>
    <property type="molecule type" value="Genomic_DNA"/>
</dbReference>
<name>A0A5J4TNE3_9EUKA</name>
<evidence type="ECO:0000313" key="1">
    <source>
        <dbReference type="EMBL" id="KAA6359333.1"/>
    </source>
</evidence>